<keyword evidence="4" id="KW-1185">Reference proteome</keyword>
<evidence type="ECO:0000256" key="2">
    <source>
        <dbReference type="SAM" id="SignalP"/>
    </source>
</evidence>
<dbReference type="EMBL" id="AVBC01000020">
    <property type="protein sequence ID" value="ERL51730.1"/>
    <property type="molecule type" value="Genomic_DNA"/>
</dbReference>
<sequence>MTTSLLPNLLRPLSTWLAMGLLSTTLAVSVASNALANDLPTASPESHGMDTHPGPGVFIDQSDTSQLL</sequence>
<accession>W1N9W3</accession>
<organism evidence="3 4">
    <name type="scientific">Halomonas huangheensis</name>
    <dbReference type="NCBI Taxonomy" id="1178482"/>
    <lineage>
        <taxon>Bacteria</taxon>
        <taxon>Pseudomonadati</taxon>
        <taxon>Pseudomonadota</taxon>
        <taxon>Gammaproteobacteria</taxon>
        <taxon>Oceanospirillales</taxon>
        <taxon>Halomonadaceae</taxon>
        <taxon>Halomonas</taxon>
    </lineage>
</organism>
<feature type="chain" id="PRO_5009977465" evidence="2">
    <location>
        <begin position="37"/>
        <end position="68"/>
    </location>
</feature>
<dbReference type="RefSeq" id="WP_021818366.1">
    <property type="nucleotide sequence ID" value="NZ_AVBC01000020.1"/>
</dbReference>
<evidence type="ECO:0000313" key="4">
    <source>
        <dbReference type="Proteomes" id="UP000019113"/>
    </source>
</evidence>
<gene>
    <name evidence="3" type="ORF">BJB45_11235</name>
</gene>
<dbReference type="KEGG" id="hhu:AR456_15820"/>
<evidence type="ECO:0000313" key="3">
    <source>
        <dbReference type="EMBL" id="ERL51730.1"/>
    </source>
</evidence>
<feature type="signal peptide" evidence="2">
    <location>
        <begin position="1"/>
        <end position="36"/>
    </location>
</feature>
<protein>
    <submittedName>
        <fullName evidence="3">Uncharacterized protein</fullName>
    </submittedName>
</protein>
<reference evidence="3 4" key="1">
    <citation type="submission" date="2013-08" db="EMBL/GenBank/DDBJ databases">
        <title>draft genome of Halomonas huanghegensis, strain BJGMM-B45T.</title>
        <authorList>
            <person name="Miao C."/>
            <person name="Wan Y."/>
            <person name="Jin W."/>
        </authorList>
    </citation>
    <scope>NUCLEOTIDE SEQUENCE [LARGE SCALE GENOMIC DNA]</scope>
    <source>
        <strain evidence="3 4">BJGMM-B45</strain>
    </source>
</reference>
<dbReference type="STRING" id="1178482.AR456_15820"/>
<dbReference type="PATRIC" id="fig|1178482.3.peg.1408"/>
<comment type="caution">
    <text evidence="3">The sequence shown here is derived from an EMBL/GenBank/DDBJ whole genome shotgun (WGS) entry which is preliminary data.</text>
</comment>
<proteinExistence type="predicted"/>
<keyword evidence="2" id="KW-0732">Signal</keyword>
<evidence type="ECO:0000256" key="1">
    <source>
        <dbReference type="SAM" id="MobiDB-lite"/>
    </source>
</evidence>
<name>W1N9W3_9GAMM</name>
<feature type="region of interest" description="Disordered" evidence="1">
    <location>
        <begin position="39"/>
        <end position="68"/>
    </location>
</feature>
<dbReference type="AlphaFoldDB" id="W1N9W3"/>
<dbReference type="Proteomes" id="UP000019113">
    <property type="component" value="Unassembled WGS sequence"/>
</dbReference>